<accession>A0A7L2B0W5</accession>
<feature type="non-terminal residue" evidence="4">
    <location>
        <position position="292"/>
    </location>
</feature>
<feature type="coiled-coil region" evidence="2">
    <location>
        <begin position="177"/>
        <end position="220"/>
    </location>
</feature>
<evidence type="ECO:0000313" key="5">
    <source>
        <dbReference type="Proteomes" id="UP000590868"/>
    </source>
</evidence>
<dbReference type="EMBL" id="VXBZ01009313">
    <property type="protein sequence ID" value="NXP52851.1"/>
    <property type="molecule type" value="Genomic_DNA"/>
</dbReference>
<evidence type="ECO:0000256" key="2">
    <source>
        <dbReference type="SAM" id="Coils"/>
    </source>
</evidence>
<keyword evidence="1 2" id="KW-0175">Coiled coil</keyword>
<dbReference type="AlphaFoldDB" id="A0A7L2B0W5"/>
<dbReference type="Proteomes" id="UP000590868">
    <property type="component" value="Unassembled WGS sequence"/>
</dbReference>
<comment type="caution">
    <text evidence="4">The sequence shown here is derived from an EMBL/GenBank/DDBJ whole genome shotgun (WGS) entry which is preliminary data.</text>
</comment>
<feature type="domain" description="DUF4200" evidence="3">
    <location>
        <begin position="39"/>
        <end position="131"/>
    </location>
</feature>
<dbReference type="PANTHER" id="PTHR21683:SF9">
    <property type="entry name" value="CILIA- AND FLAGELLA-ASSOCIATED PROTEIN 73"/>
    <property type="match status" value="1"/>
</dbReference>
<feature type="coiled-coil region" evidence="2">
    <location>
        <begin position="50"/>
        <end position="84"/>
    </location>
</feature>
<evidence type="ECO:0000259" key="3">
    <source>
        <dbReference type="Pfam" id="PF13863"/>
    </source>
</evidence>
<protein>
    <submittedName>
        <fullName evidence="4">CCD42 protein</fullName>
    </submittedName>
</protein>
<keyword evidence="5" id="KW-1185">Reference proteome</keyword>
<evidence type="ECO:0000313" key="4">
    <source>
        <dbReference type="EMBL" id="NXP52851.1"/>
    </source>
</evidence>
<dbReference type="OrthoDB" id="10264298at2759"/>
<sequence>MAFDLDAHLRSAFQDKLQTHGRPVPVWDSMTTLLPSSRLILKRREAMEVERVLQSQREEFQQRMERLVERRQQLGRREEQLRDVSSKFNDFCKVPRRELGAAREEQARVSAAKVARMRRELERLLKRRERLARRLRGFGFGDYQAVLDRRGQFQDIQAMVAHFGVLVGAWATLAQETEAGQEQLAQARARLRRYEDDSELLRTEAELAQLRAQLEAAHREVLQEESCWAHIQSTANQKTMLLGHIKLAVQNLFHLANTWLKFSTNVALEDTEAQLDMVLFCMQNLADICADL</sequence>
<name>A0A7L2B0W5_9GRUI</name>
<dbReference type="PANTHER" id="PTHR21683">
    <property type="entry name" value="COILED-COIL DOMAIN-CONTAINING PROTEIN 42 LIKE-2-LIKE-RELATED"/>
    <property type="match status" value="1"/>
</dbReference>
<proteinExistence type="predicted"/>
<gene>
    <name evidence="4" type="ORF">HELFUL_R00136</name>
</gene>
<evidence type="ECO:0000256" key="1">
    <source>
        <dbReference type="ARBA" id="ARBA00023054"/>
    </source>
</evidence>
<dbReference type="Pfam" id="PF13863">
    <property type="entry name" value="DUF4200"/>
    <property type="match status" value="1"/>
</dbReference>
<dbReference type="InterPro" id="IPR051147">
    <property type="entry name" value="CFAP_domain-containing"/>
</dbReference>
<feature type="non-terminal residue" evidence="4">
    <location>
        <position position="1"/>
    </location>
</feature>
<organism evidence="4 5">
    <name type="scientific">Heliornis fulica</name>
    <name type="common">sungrebe</name>
    <dbReference type="NCBI Taxonomy" id="54369"/>
    <lineage>
        <taxon>Eukaryota</taxon>
        <taxon>Metazoa</taxon>
        <taxon>Chordata</taxon>
        <taxon>Craniata</taxon>
        <taxon>Vertebrata</taxon>
        <taxon>Euteleostomi</taxon>
        <taxon>Archelosauria</taxon>
        <taxon>Archosauria</taxon>
        <taxon>Dinosauria</taxon>
        <taxon>Saurischia</taxon>
        <taxon>Theropoda</taxon>
        <taxon>Coelurosauria</taxon>
        <taxon>Aves</taxon>
        <taxon>Neognathae</taxon>
        <taxon>Neoaves</taxon>
        <taxon>Gruiformes</taxon>
        <taxon>Heliornithidae</taxon>
        <taxon>Heliornis</taxon>
    </lineage>
</organism>
<reference evidence="4 5" key="1">
    <citation type="submission" date="2019-09" db="EMBL/GenBank/DDBJ databases">
        <title>Bird 10,000 Genomes (B10K) Project - Family phase.</title>
        <authorList>
            <person name="Zhang G."/>
        </authorList>
    </citation>
    <scope>NUCLEOTIDE SEQUENCE [LARGE SCALE GENOMIC DNA]</scope>
    <source>
        <strain evidence="4">B10K-DU-001-55</strain>
        <tissue evidence="4">Muscle</tissue>
    </source>
</reference>
<dbReference type="GO" id="GO:0005856">
    <property type="term" value="C:cytoskeleton"/>
    <property type="evidence" value="ECO:0007669"/>
    <property type="project" value="UniProtKB-ARBA"/>
</dbReference>
<dbReference type="InterPro" id="IPR025252">
    <property type="entry name" value="DUF4200"/>
</dbReference>